<keyword evidence="7" id="KW-1185">Reference proteome</keyword>
<evidence type="ECO:0000256" key="1">
    <source>
        <dbReference type="ARBA" id="ARBA00022490"/>
    </source>
</evidence>
<comment type="function">
    <text evidence="5">Member of a network of 50S ribosomal subunit biogenesis factors which assembles along the 30S-50S interface, preventing incorrect 23S rRNA structures from forming. Promotes peptidyl transferase center (PTC) maturation.</text>
</comment>
<evidence type="ECO:0000256" key="4">
    <source>
        <dbReference type="ARBA" id="ARBA00022884"/>
    </source>
</evidence>
<keyword evidence="1 5" id="KW-0963">Cytoplasm</keyword>
<dbReference type="NCBIfam" id="NF003593">
    <property type="entry name" value="PRK05255.1-1"/>
    <property type="match status" value="1"/>
</dbReference>
<name>A0A9X3IT49_9GAMM</name>
<keyword evidence="4 5" id="KW-0694">RNA-binding</keyword>
<dbReference type="RefSeq" id="WP_283173758.1">
    <property type="nucleotide sequence ID" value="NZ_JAPNOA010000027.1"/>
</dbReference>
<dbReference type="CDD" id="cd16331">
    <property type="entry name" value="YjgA-like"/>
    <property type="match status" value="1"/>
</dbReference>
<dbReference type="InterPro" id="IPR006839">
    <property type="entry name" value="DarP"/>
</dbReference>
<organism evidence="6 7">
    <name type="scientific">Parathalassolituus penaei</name>
    <dbReference type="NCBI Taxonomy" id="2997323"/>
    <lineage>
        <taxon>Bacteria</taxon>
        <taxon>Pseudomonadati</taxon>
        <taxon>Pseudomonadota</taxon>
        <taxon>Gammaproteobacteria</taxon>
        <taxon>Oceanospirillales</taxon>
        <taxon>Oceanospirillaceae</taxon>
        <taxon>Parathalassolituus</taxon>
    </lineage>
</organism>
<evidence type="ECO:0000256" key="2">
    <source>
        <dbReference type="ARBA" id="ARBA00022517"/>
    </source>
</evidence>
<dbReference type="Gene3D" id="1.10.60.30">
    <property type="entry name" value="PSPTO4464-like domains"/>
    <property type="match status" value="2"/>
</dbReference>
<evidence type="ECO:0000313" key="7">
    <source>
        <dbReference type="Proteomes" id="UP001150830"/>
    </source>
</evidence>
<gene>
    <name evidence="5" type="primary">darP</name>
    <name evidence="6" type="ORF">OUO13_10120</name>
</gene>
<dbReference type="AlphaFoldDB" id="A0A9X3IT49"/>
<comment type="subcellular location">
    <subcellularLocation>
        <location evidence="5">Cytoplasm</location>
    </subcellularLocation>
    <text evidence="5">Associates with late stage pre-50S ribosomal subunits.</text>
</comment>
<dbReference type="GO" id="GO:0019843">
    <property type="term" value="F:rRNA binding"/>
    <property type="evidence" value="ECO:0007669"/>
    <property type="project" value="UniProtKB-UniRule"/>
</dbReference>
<dbReference type="PANTHER" id="PTHR38101">
    <property type="entry name" value="UPF0307 PROTEIN YJGA"/>
    <property type="match status" value="1"/>
</dbReference>
<dbReference type="EMBL" id="JAPNOA010000027">
    <property type="protein sequence ID" value="MCY0965544.1"/>
    <property type="molecule type" value="Genomic_DNA"/>
</dbReference>
<dbReference type="SUPFAM" id="SSF158710">
    <property type="entry name" value="PSPTO4464-like"/>
    <property type="match status" value="1"/>
</dbReference>
<keyword evidence="2 5" id="KW-0690">Ribosome biogenesis</keyword>
<accession>A0A9X3IT49</accession>
<sequence length="170" mass="20256">MKHYEDDYQDDEVSKSAVKREMERWQKLGERLTELNQSVWAQMPISETLRVALEENKRHKQHGARRRHLQYIGRLMRDENVDAIQEKLDLMDPSSEAYGRRQRQFELWRTRLVNEPDSLNEYIELNPEVDRQQLRNLVRNAQKEVAGENGRPGTAFKKLFQFIKGEASED</sequence>
<dbReference type="GO" id="GO:0043022">
    <property type="term" value="F:ribosome binding"/>
    <property type="evidence" value="ECO:0007669"/>
    <property type="project" value="UniProtKB-UniRule"/>
</dbReference>
<dbReference type="PIRSF" id="PIRSF016183">
    <property type="entry name" value="UCP016183"/>
    <property type="match status" value="1"/>
</dbReference>
<dbReference type="PANTHER" id="PTHR38101:SF1">
    <property type="entry name" value="UPF0307 PROTEIN YJGA"/>
    <property type="match status" value="1"/>
</dbReference>
<proteinExistence type="inferred from homology"/>
<dbReference type="Proteomes" id="UP001150830">
    <property type="component" value="Unassembled WGS sequence"/>
</dbReference>
<comment type="similarity">
    <text evidence="5">Belongs to the DarP family.</text>
</comment>
<dbReference type="InterPro" id="IPR023153">
    <property type="entry name" value="DarP_sf"/>
</dbReference>
<dbReference type="GO" id="GO:1902626">
    <property type="term" value="P:assembly of large subunit precursor of preribosome"/>
    <property type="evidence" value="ECO:0007669"/>
    <property type="project" value="UniProtKB-UniRule"/>
</dbReference>
<evidence type="ECO:0000256" key="3">
    <source>
        <dbReference type="ARBA" id="ARBA00022730"/>
    </source>
</evidence>
<dbReference type="GO" id="GO:0005829">
    <property type="term" value="C:cytosol"/>
    <property type="evidence" value="ECO:0007669"/>
    <property type="project" value="TreeGrafter"/>
</dbReference>
<evidence type="ECO:0000256" key="5">
    <source>
        <dbReference type="HAMAP-Rule" id="MF_00765"/>
    </source>
</evidence>
<keyword evidence="3 5" id="KW-0699">rRNA-binding</keyword>
<dbReference type="HAMAP" id="MF_00765">
    <property type="entry name" value="DarP"/>
    <property type="match status" value="1"/>
</dbReference>
<comment type="caution">
    <text evidence="6">The sequence shown here is derived from an EMBL/GenBank/DDBJ whole genome shotgun (WGS) entry which is preliminary data.</text>
</comment>
<evidence type="ECO:0000313" key="6">
    <source>
        <dbReference type="EMBL" id="MCY0965544.1"/>
    </source>
</evidence>
<dbReference type="Pfam" id="PF04751">
    <property type="entry name" value="DarP"/>
    <property type="match status" value="1"/>
</dbReference>
<protein>
    <recommendedName>
        <fullName evidence="5">Dual-action ribosomal maturation protein DarP</fullName>
    </recommendedName>
    <alternativeName>
        <fullName evidence="5">Large ribosomal subunit assembly factor DarP</fullName>
    </alternativeName>
</protein>
<reference evidence="6" key="1">
    <citation type="submission" date="2022-11" db="EMBL/GenBank/DDBJ databases">
        <title>Parathalassolutuus dongxingensis gen. nov., sp. nov., a novel member of family Oceanospirillaceae isolated from a coastal shrimp pond in Guangxi, China.</title>
        <authorList>
            <person name="Chen H."/>
        </authorList>
    </citation>
    <scope>NUCLEOTIDE SEQUENCE</scope>
    <source>
        <strain evidence="6">G-43</strain>
    </source>
</reference>